<dbReference type="Proteomes" id="UP000825729">
    <property type="component" value="Unassembled WGS sequence"/>
</dbReference>
<dbReference type="SUPFAM" id="SSF47576">
    <property type="entry name" value="Calponin-homology domain, CH-domain"/>
    <property type="match status" value="1"/>
</dbReference>
<gene>
    <name evidence="6" type="ORF">H6P81_004066</name>
</gene>
<comment type="similarity">
    <text evidence="1">Belongs to the TRAFAC class myosin-kinesin ATPase superfamily. Kinesin family. KIN-14 subfamily.</text>
</comment>
<dbReference type="PANTHER" id="PTHR47972">
    <property type="entry name" value="KINESIN-LIKE PROTEIN KLP-3"/>
    <property type="match status" value="1"/>
</dbReference>
<evidence type="ECO:0000313" key="7">
    <source>
        <dbReference type="Proteomes" id="UP000825729"/>
    </source>
</evidence>
<keyword evidence="3" id="KW-0547">Nucleotide-binding</keyword>
<sequence length="578" mass="64643">MAAEGVLSFSMASLVEDVVRQHGGRLSDRDLASRKEEQAASRRYEVAGWLRKAVGVVGAKDLPAEPTEEEFRIGLRNGIVLCNVLNKVQPGAVPKVVEAPADAAVSPDGAALSAYQYFENVRNFLVAVEEMGLPTFEASDLNQGGKSARVVNCILALKSYSDWKQSGCNGSWKYSGNSKPNIAGKCFVRKNSEPFTGSLSRTSSINEKSFDGLSVETNLSGEVSSDPSEMNSSRPLNALVKAVLTDKRPDEVPGLVESMLIKVMEEFEHRLTRQNEGRSTVKDVVPFEDSKSPPKSKVVAGKTTERVKKDIFHSDASNDEHRIKYSNDEHRILKQQVSLDQQQKHIQELRHTLNATKVGMQFFQKKYFEEFTNLGQQIYGLAHAASGYHKVLEENRKLYNQVQDLKGSIRVYCRVRPFMPGQTRISTVDHIDDGSITIVTPLKYGKEVRRAFNFNKAFGPSATQAEVFADTQPLIRSVLDGYNVCIFAYGQTGSGKTHTMTGPRELTEETRGVNFRALSDLFFLSEQRRDSFSYEVSVQMIEIYNEQVRDLLATDGGLNKRYPLHDLTAFHSFFRLFF</sequence>
<evidence type="ECO:0000256" key="3">
    <source>
        <dbReference type="PROSITE-ProRule" id="PRU00283"/>
    </source>
</evidence>
<dbReference type="GO" id="GO:0008017">
    <property type="term" value="F:microtubule binding"/>
    <property type="evidence" value="ECO:0007669"/>
    <property type="project" value="InterPro"/>
</dbReference>
<dbReference type="GO" id="GO:0015630">
    <property type="term" value="C:microtubule cytoskeleton"/>
    <property type="evidence" value="ECO:0007669"/>
    <property type="project" value="TreeGrafter"/>
</dbReference>
<dbReference type="PROSITE" id="PS50067">
    <property type="entry name" value="KINESIN_MOTOR_2"/>
    <property type="match status" value="1"/>
</dbReference>
<dbReference type="InterPro" id="IPR036872">
    <property type="entry name" value="CH_dom_sf"/>
</dbReference>
<dbReference type="GO" id="GO:0003777">
    <property type="term" value="F:microtubule motor activity"/>
    <property type="evidence" value="ECO:0007669"/>
    <property type="project" value="InterPro"/>
</dbReference>
<evidence type="ECO:0000313" key="6">
    <source>
        <dbReference type="EMBL" id="KAG9459558.1"/>
    </source>
</evidence>
<dbReference type="FunFam" id="1.10.418.10:FF:000062">
    <property type="entry name" value="Kinesin-like protein KIN-14I isoform A"/>
    <property type="match status" value="1"/>
</dbReference>
<comment type="caution">
    <text evidence="6">The sequence shown here is derived from an EMBL/GenBank/DDBJ whole genome shotgun (WGS) entry which is preliminary data.</text>
</comment>
<dbReference type="InterPro" id="IPR001752">
    <property type="entry name" value="Kinesin_motor_dom"/>
</dbReference>
<organism evidence="6 7">
    <name type="scientific">Aristolochia fimbriata</name>
    <name type="common">White veined hardy Dutchman's pipe vine</name>
    <dbReference type="NCBI Taxonomy" id="158543"/>
    <lineage>
        <taxon>Eukaryota</taxon>
        <taxon>Viridiplantae</taxon>
        <taxon>Streptophyta</taxon>
        <taxon>Embryophyta</taxon>
        <taxon>Tracheophyta</taxon>
        <taxon>Spermatophyta</taxon>
        <taxon>Magnoliopsida</taxon>
        <taxon>Magnoliidae</taxon>
        <taxon>Piperales</taxon>
        <taxon>Aristolochiaceae</taxon>
        <taxon>Aristolochia</taxon>
    </lineage>
</organism>
<keyword evidence="3" id="KW-0067">ATP-binding</keyword>
<evidence type="ECO:0000259" key="5">
    <source>
        <dbReference type="PROSITE" id="PS50067"/>
    </source>
</evidence>
<dbReference type="EMBL" id="JAINDJ010000002">
    <property type="protein sequence ID" value="KAG9459558.1"/>
    <property type="molecule type" value="Genomic_DNA"/>
</dbReference>
<keyword evidence="7" id="KW-1185">Reference proteome</keyword>
<dbReference type="GO" id="GO:0005524">
    <property type="term" value="F:ATP binding"/>
    <property type="evidence" value="ECO:0007669"/>
    <property type="project" value="UniProtKB-UniRule"/>
</dbReference>
<dbReference type="Pfam" id="PF00307">
    <property type="entry name" value="CH"/>
    <property type="match status" value="1"/>
</dbReference>
<dbReference type="InterPro" id="IPR036961">
    <property type="entry name" value="Kinesin_motor_dom_sf"/>
</dbReference>
<feature type="domain" description="Calponin-homology (CH)" evidence="4">
    <location>
        <begin position="40"/>
        <end position="162"/>
    </location>
</feature>
<dbReference type="AlphaFoldDB" id="A0AAV7FHQ5"/>
<dbReference type="FunFam" id="3.40.850.10:FF:000111">
    <property type="entry name" value="p-loop nucleoside triphosphate hydrolase superfamily protein with CH (Calponin Homology) domain"/>
    <property type="match status" value="1"/>
</dbReference>
<reference evidence="6 7" key="1">
    <citation type="submission" date="2021-07" db="EMBL/GenBank/DDBJ databases">
        <title>The Aristolochia fimbriata genome: insights into angiosperm evolution, floral development and chemical biosynthesis.</title>
        <authorList>
            <person name="Jiao Y."/>
        </authorList>
    </citation>
    <scope>NUCLEOTIDE SEQUENCE [LARGE SCALE GENOMIC DNA]</scope>
    <source>
        <strain evidence="6">IBCAS-2021</strain>
        <tissue evidence="6">Leaf</tissue>
    </source>
</reference>
<dbReference type="SMART" id="SM00033">
    <property type="entry name" value="CH"/>
    <property type="match status" value="1"/>
</dbReference>
<dbReference type="Gene3D" id="1.10.418.10">
    <property type="entry name" value="Calponin-like domain"/>
    <property type="match status" value="1"/>
</dbReference>
<evidence type="ECO:0000256" key="2">
    <source>
        <dbReference type="ARBA" id="ARBA00023175"/>
    </source>
</evidence>
<evidence type="ECO:0000256" key="1">
    <source>
        <dbReference type="ARBA" id="ARBA00010899"/>
    </source>
</evidence>
<feature type="binding site" evidence="3">
    <location>
        <begin position="490"/>
        <end position="497"/>
    </location>
    <ligand>
        <name>ATP</name>
        <dbReference type="ChEBI" id="CHEBI:30616"/>
    </ligand>
</feature>
<keyword evidence="2 3" id="KW-0505">Motor protein</keyword>
<protein>
    <submittedName>
        <fullName evidence="6">Uncharacterized protein</fullName>
    </submittedName>
</protein>
<dbReference type="InterPro" id="IPR031852">
    <property type="entry name" value="Vik1/Cik1_MT-bd"/>
</dbReference>
<proteinExistence type="inferred from homology"/>
<dbReference type="InterPro" id="IPR027640">
    <property type="entry name" value="Kinesin-like_fam"/>
</dbReference>
<dbReference type="SUPFAM" id="SSF52540">
    <property type="entry name" value="P-loop containing nucleoside triphosphate hydrolases"/>
    <property type="match status" value="1"/>
</dbReference>
<dbReference type="PROSITE" id="PS50021">
    <property type="entry name" value="CH"/>
    <property type="match status" value="1"/>
</dbReference>
<evidence type="ECO:0000259" key="4">
    <source>
        <dbReference type="PROSITE" id="PS50021"/>
    </source>
</evidence>
<dbReference type="GO" id="GO:0007018">
    <property type="term" value="P:microtubule-based movement"/>
    <property type="evidence" value="ECO:0007669"/>
    <property type="project" value="InterPro"/>
</dbReference>
<dbReference type="InterPro" id="IPR027417">
    <property type="entry name" value="P-loop_NTPase"/>
</dbReference>
<accession>A0AAV7FHQ5</accession>
<dbReference type="Gene3D" id="3.40.850.10">
    <property type="entry name" value="Kinesin motor domain"/>
    <property type="match status" value="1"/>
</dbReference>
<dbReference type="InterPro" id="IPR001715">
    <property type="entry name" value="CH_dom"/>
</dbReference>
<dbReference type="CDD" id="cd21203">
    <property type="entry name" value="CH_AtKIN14-like"/>
    <property type="match status" value="1"/>
</dbReference>
<dbReference type="SMART" id="SM00129">
    <property type="entry name" value="KISc"/>
    <property type="match status" value="1"/>
</dbReference>
<feature type="domain" description="Kinesin motor" evidence="5">
    <location>
        <begin position="408"/>
        <end position="578"/>
    </location>
</feature>
<dbReference type="PANTHER" id="PTHR47972:SF39">
    <property type="entry name" value="KINESIN-LIKE PROTEIN KIN-14I"/>
    <property type="match status" value="1"/>
</dbReference>
<dbReference type="Pfam" id="PF16796">
    <property type="entry name" value="Microtub_bd"/>
    <property type="match status" value="1"/>
</dbReference>
<name>A0AAV7FHQ5_ARIFI</name>